<protein>
    <recommendedName>
        <fullName evidence="8">Transmembrane protein 65</fullName>
    </recommendedName>
</protein>
<keyword evidence="7" id="KW-1185">Reference proteome</keyword>
<comment type="subcellular location">
    <subcellularLocation>
        <location evidence="1">Membrane</location>
        <topology evidence="1">Multi-pass membrane protein</topology>
    </subcellularLocation>
</comment>
<evidence type="ECO:0000256" key="4">
    <source>
        <dbReference type="ARBA" id="ARBA00023136"/>
    </source>
</evidence>
<evidence type="ECO:0000256" key="2">
    <source>
        <dbReference type="ARBA" id="ARBA00022692"/>
    </source>
</evidence>
<dbReference type="GO" id="GO:0016020">
    <property type="term" value="C:membrane"/>
    <property type="evidence" value="ECO:0007669"/>
    <property type="project" value="UniProtKB-SubCell"/>
</dbReference>
<dbReference type="PANTHER" id="PTHR21706">
    <property type="entry name" value="TRANSMEMBRANE PROTEIN 65"/>
    <property type="match status" value="1"/>
</dbReference>
<keyword evidence="4 5" id="KW-0472">Membrane</keyword>
<dbReference type="PANTHER" id="PTHR21706:SF15">
    <property type="entry name" value="TRANSMEMBRANE PROTEIN 65"/>
    <property type="match status" value="1"/>
</dbReference>
<gene>
    <name evidence="6" type="ORF">OTU49_007262</name>
</gene>
<evidence type="ECO:0000256" key="5">
    <source>
        <dbReference type="SAM" id="Phobius"/>
    </source>
</evidence>
<comment type="caution">
    <text evidence="6">The sequence shown here is derived from an EMBL/GenBank/DDBJ whole genome shotgun (WGS) entry which is preliminary data.</text>
</comment>
<dbReference type="Pfam" id="PF10507">
    <property type="entry name" value="TMEM65"/>
    <property type="match status" value="1"/>
</dbReference>
<evidence type="ECO:0008006" key="8">
    <source>
        <dbReference type="Google" id="ProtNLM"/>
    </source>
</evidence>
<dbReference type="GO" id="GO:0005739">
    <property type="term" value="C:mitochondrion"/>
    <property type="evidence" value="ECO:0007669"/>
    <property type="project" value="TreeGrafter"/>
</dbReference>
<reference evidence="6 7" key="1">
    <citation type="journal article" date="2024" name="BMC Genomics">
        <title>Genome assembly of redclaw crayfish (Cherax quadricarinatus) provides insights into its immune adaptation and hypoxia tolerance.</title>
        <authorList>
            <person name="Liu Z."/>
            <person name="Zheng J."/>
            <person name="Li H."/>
            <person name="Fang K."/>
            <person name="Wang S."/>
            <person name="He J."/>
            <person name="Zhou D."/>
            <person name="Weng S."/>
            <person name="Chi M."/>
            <person name="Gu Z."/>
            <person name="He J."/>
            <person name="Li F."/>
            <person name="Wang M."/>
        </authorList>
    </citation>
    <scope>NUCLEOTIDE SEQUENCE [LARGE SCALE GENOMIC DNA]</scope>
    <source>
        <strain evidence="6">ZL_2023a</strain>
    </source>
</reference>
<dbReference type="Proteomes" id="UP001445076">
    <property type="component" value="Unassembled WGS sequence"/>
</dbReference>
<feature type="transmembrane region" description="Helical" evidence="5">
    <location>
        <begin position="250"/>
        <end position="270"/>
    </location>
</feature>
<evidence type="ECO:0000313" key="6">
    <source>
        <dbReference type="EMBL" id="KAK8731786.1"/>
    </source>
</evidence>
<evidence type="ECO:0000313" key="7">
    <source>
        <dbReference type="Proteomes" id="UP001445076"/>
    </source>
</evidence>
<keyword evidence="2 5" id="KW-0812">Transmembrane</keyword>
<dbReference type="InterPro" id="IPR019537">
    <property type="entry name" value="TMEM65"/>
</dbReference>
<dbReference type="EMBL" id="JARKIK010000059">
    <property type="protein sequence ID" value="KAK8731786.1"/>
    <property type="molecule type" value="Genomic_DNA"/>
</dbReference>
<organism evidence="6 7">
    <name type="scientific">Cherax quadricarinatus</name>
    <name type="common">Australian red claw crayfish</name>
    <dbReference type="NCBI Taxonomy" id="27406"/>
    <lineage>
        <taxon>Eukaryota</taxon>
        <taxon>Metazoa</taxon>
        <taxon>Ecdysozoa</taxon>
        <taxon>Arthropoda</taxon>
        <taxon>Crustacea</taxon>
        <taxon>Multicrustacea</taxon>
        <taxon>Malacostraca</taxon>
        <taxon>Eumalacostraca</taxon>
        <taxon>Eucarida</taxon>
        <taxon>Decapoda</taxon>
        <taxon>Pleocyemata</taxon>
        <taxon>Astacidea</taxon>
        <taxon>Parastacoidea</taxon>
        <taxon>Parastacidae</taxon>
        <taxon>Cherax</taxon>
    </lineage>
</organism>
<proteinExistence type="predicted"/>
<evidence type="ECO:0000256" key="3">
    <source>
        <dbReference type="ARBA" id="ARBA00022989"/>
    </source>
</evidence>
<keyword evidence="3 5" id="KW-1133">Transmembrane helix</keyword>
<evidence type="ECO:0000256" key="1">
    <source>
        <dbReference type="ARBA" id="ARBA00004141"/>
    </source>
</evidence>
<dbReference type="AlphaFoldDB" id="A0AAW0WI77"/>
<name>A0AAW0WI77_CHEQU</name>
<sequence length="283" mass="30947">MTGRPPAAFPRLLWSHLCSKLLHGAPRHPGHTRALVTSVVRGEEMSRKARHEGGEERVVVAAPQMTEESIRQLVASLTVDQRTALITEIHLVQAVETKKKAEEKLASWRWRSRFGRPASLHALGPDPTGTYCEIPTEWLQKKVAEKTKPKAPTVAELRQLAVHNALPFIGFGFLDNFIMIVAGDYIDVTIGTALGISTMGAAALGNTISDLAGIGSAWYVENIAVKIGIRAPELSQEQLDRWSSRWSANAGRGIGVVLGCLLGMFPLMFLPNHDEDKKTTAEC</sequence>
<accession>A0AAW0WI77</accession>